<accession>A0AA38NMX3</accession>
<organism evidence="2 3">
    <name type="scientific">Lentinula aff. detonsa</name>
    <dbReference type="NCBI Taxonomy" id="2804958"/>
    <lineage>
        <taxon>Eukaryota</taxon>
        <taxon>Fungi</taxon>
        <taxon>Dikarya</taxon>
        <taxon>Basidiomycota</taxon>
        <taxon>Agaricomycotina</taxon>
        <taxon>Agaricomycetes</taxon>
        <taxon>Agaricomycetidae</taxon>
        <taxon>Agaricales</taxon>
        <taxon>Marasmiineae</taxon>
        <taxon>Omphalotaceae</taxon>
        <taxon>Lentinula</taxon>
    </lineage>
</organism>
<keyword evidence="1" id="KW-0812">Transmembrane</keyword>
<dbReference type="Proteomes" id="UP001163798">
    <property type="component" value="Unassembled WGS sequence"/>
</dbReference>
<dbReference type="AlphaFoldDB" id="A0AA38NMX3"/>
<evidence type="ECO:0000313" key="2">
    <source>
        <dbReference type="EMBL" id="KAJ3779825.1"/>
    </source>
</evidence>
<dbReference type="EMBL" id="MU794173">
    <property type="protein sequence ID" value="KAJ3779825.1"/>
    <property type="molecule type" value="Genomic_DNA"/>
</dbReference>
<feature type="non-terminal residue" evidence="2">
    <location>
        <position position="70"/>
    </location>
</feature>
<evidence type="ECO:0000313" key="3">
    <source>
        <dbReference type="Proteomes" id="UP001163798"/>
    </source>
</evidence>
<keyword evidence="3" id="KW-1185">Reference proteome</keyword>
<protein>
    <submittedName>
        <fullName evidence="2">Uncharacterized protein</fullName>
    </submittedName>
</protein>
<feature type="transmembrane region" description="Helical" evidence="1">
    <location>
        <begin position="12"/>
        <end position="35"/>
    </location>
</feature>
<comment type="caution">
    <text evidence="2">The sequence shown here is derived from an EMBL/GenBank/DDBJ whole genome shotgun (WGS) entry which is preliminary data.</text>
</comment>
<gene>
    <name evidence="2" type="ORF">GGU10DRAFT_370223</name>
</gene>
<sequence length="70" mass="7969">MVRIRYENRVMTITFITIACIFILASSFMFISPIYRWTFYAWPCLDASSQPPSSSSSPQSFSVRCVCGIS</sequence>
<proteinExistence type="predicted"/>
<keyword evidence="1" id="KW-1133">Transmembrane helix</keyword>
<dbReference type="PROSITE" id="PS51257">
    <property type="entry name" value="PROKAR_LIPOPROTEIN"/>
    <property type="match status" value="1"/>
</dbReference>
<keyword evidence="1" id="KW-0472">Membrane</keyword>
<evidence type="ECO:0000256" key="1">
    <source>
        <dbReference type="SAM" id="Phobius"/>
    </source>
</evidence>
<reference evidence="2" key="1">
    <citation type="submission" date="2022-08" db="EMBL/GenBank/DDBJ databases">
        <authorList>
            <consortium name="DOE Joint Genome Institute"/>
            <person name="Min B."/>
            <person name="Riley R."/>
            <person name="Sierra-Patev S."/>
            <person name="Naranjo-Ortiz M."/>
            <person name="Looney B."/>
            <person name="Konkel Z."/>
            <person name="Slot J.C."/>
            <person name="Sakamoto Y."/>
            <person name="Steenwyk J.L."/>
            <person name="Rokas A."/>
            <person name="Carro J."/>
            <person name="Camarero S."/>
            <person name="Ferreira P."/>
            <person name="Molpeceres G."/>
            <person name="Ruiz-Duenas F.J."/>
            <person name="Serrano A."/>
            <person name="Henrissat B."/>
            <person name="Drula E."/>
            <person name="Hughes K.W."/>
            <person name="Mata J.L."/>
            <person name="Ishikawa N.K."/>
            <person name="Vargas-Isla R."/>
            <person name="Ushijima S."/>
            <person name="Smith C.A."/>
            <person name="Ahrendt S."/>
            <person name="Andreopoulos W."/>
            <person name="He G."/>
            <person name="Labutti K."/>
            <person name="Lipzen A."/>
            <person name="Ng V."/>
            <person name="Sandor L."/>
            <person name="Barry K."/>
            <person name="Martinez A.T."/>
            <person name="Xiao Y."/>
            <person name="Gibbons J.G."/>
            <person name="Terashima K."/>
            <person name="Hibbett D.S."/>
            <person name="Grigoriev I.V."/>
        </authorList>
    </citation>
    <scope>NUCLEOTIDE SEQUENCE</scope>
    <source>
        <strain evidence="2">TFB10291</strain>
    </source>
</reference>
<name>A0AA38NMX3_9AGAR</name>